<evidence type="ECO:0000259" key="4">
    <source>
        <dbReference type="PROSITE" id="PS50995"/>
    </source>
</evidence>
<dbReference type="GO" id="GO:0003677">
    <property type="term" value="F:DNA binding"/>
    <property type="evidence" value="ECO:0007669"/>
    <property type="project" value="UniProtKB-KW"/>
</dbReference>
<evidence type="ECO:0000256" key="1">
    <source>
        <dbReference type="ARBA" id="ARBA00023015"/>
    </source>
</evidence>
<dbReference type="EMBL" id="JAGGMQ010000001">
    <property type="protein sequence ID" value="MBP2168233.1"/>
    <property type="molecule type" value="Genomic_DNA"/>
</dbReference>
<gene>
    <name evidence="5" type="ORF">J2125_001425</name>
</gene>
<organism evidence="5 6">
    <name type="scientific">Winslowiella toletana</name>
    <dbReference type="NCBI Taxonomy" id="92490"/>
    <lineage>
        <taxon>Bacteria</taxon>
        <taxon>Pseudomonadati</taxon>
        <taxon>Pseudomonadota</taxon>
        <taxon>Gammaproteobacteria</taxon>
        <taxon>Enterobacterales</taxon>
        <taxon>Erwiniaceae</taxon>
        <taxon>Winslowiella</taxon>
    </lineage>
</organism>
<accession>A0ABS4P6G2</accession>
<proteinExistence type="predicted"/>
<keyword evidence="6" id="KW-1185">Reference proteome</keyword>
<dbReference type="InterPro" id="IPR036390">
    <property type="entry name" value="WH_DNA-bd_sf"/>
</dbReference>
<dbReference type="PANTHER" id="PTHR42756:SF1">
    <property type="entry name" value="TRANSCRIPTIONAL REPRESSOR OF EMRAB OPERON"/>
    <property type="match status" value="1"/>
</dbReference>
<dbReference type="RefSeq" id="WP_017801164.1">
    <property type="nucleotide sequence ID" value="NZ_JAGGMQ010000001.1"/>
</dbReference>
<keyword evidence="1" id="KW-0805">Transcription regulation</keyword>
<evidence type="ECO:0000313" key="6">
    <source>
        <dbReference type="Proteomes" id="UP001195624"/>
    </source>
</evidence>
<evidence type="ECO:0000256" key="3">
    <source>
        <dbReference type="ARBA" id="ARBA00023163"/>
    </source>
</evidence>
<comment type="caution">
    <text evidence="5">The sequence shown here is derived from an EMBL/GenBank/DDBJ whole genome shotgun (WGS) entry which is preliminary data.</text>
</comment>
<dbReference type="SUPFAM" id="SSF46785">
    <property type="entry name" value="Winged helix' DNA-binding domain"/>
    <property type="match status" value="1"/>
</dbReference>
<dbReference type="PROSITE" id="PS50995">
    <property type="entry name" value="HTH_MARR_2"/>
    <property type="match status" value="1"/>
</dbReference>
<dbReference type="Proteomes" id="UP001195624">
    <property type="component" value="Unassembled WGS sequence"/>
</dbReference>
<keyword evidence="3" id="KW-0804">Transcription</keyword>
<dbReference type="Gene3D" id="1.10.10.10">
    <property type="entry name" value="Winged helix-like DNA-binding domain superfamily/Winged helix DNA-binding domain"/>
    <property type="match status" value="1"/>
</dbReference>
<dbReference type="PRINTS" id="PR00598">
    <property type="entry name" value="HTHMARR"/>
</dbReference>
<dbReference type="InterPro" id="IPR036388">
    <property type="entry name" value="WH-like_DNA-bd_sf"/>
</dbReference>
<evidence type="ECO:0000256" key="2">
    <source>
        <dbReference type="ARBA" id="ARBA00023125"/>
    </source>
</evidence>
<dbReference type="InterPro" id="IPR000835">
    <property type="entry name" value="HTH_MarR-typ"/>
</dbReference>
<protein>
    <submittedName>
        <fullName evidence="5">DNA-binding MarR family transcriptional regulator</fullName>
    </submittedName>
</protein>
<keyword evidence="2 5" id="KW-0238">DNA-binding</keyword>
<dbReference type="PANTHER" id="PTHR42756">
    <property type="entry name" value="TRANSCRIPTIONAL REGULATOR, MARR"/>
    <property type="match status" value="1"/>
</dbReference>
<feature type="domain" description="HTH marR-type" evidence="4">
    <location>
        <begin position="18"/>
        <end position="156"/>
    </location>
</feature>
<dbReference type="SMART" id="SM00347">
    <property type="entry name" value="HTH_MARR"/>
    <property type="match status" value="1"/>
</dbReference>
<name>A0ABS4P6G2_9GAMM</name>
<evidence type="ECO:0000313" key="5">
    <source>
        <dbReference type="EMBL" id="MBP2168233.1"/>
    </source>
</evidence>
<sequence length="168" mass="18603">MTKVESAAENKPPDFTDLGGLEQLLSFSIRCLNIVVSRDLDRKLSGLDVAKGTGKISTLLIVSRHPGIRPSCIADLIMRDRSSMGRLIDKMELQGLLRRTVAPDDSRSQALYLTGQGKKLASKVILLAQKQDGDFFHAISAQDKSTMITLCKKILASHREQQSNYLIY</sequence>
<reference evidence="6" key="1">
    <citation type="submission" date="2023-07" db="EMBL/GenBank/DDBJ databases">
        <title>Genome mining of underrepresented organisms for secondary metabolites.</title>
        <authorList>
            <person name="D'Agostino P.M."/>
        </authorList>
    </citation>
    <scope>NUCLEOTIDE SEQUENCE [LARGE SCALE GENOMIC DNA]</scope>
    <source>
        <strain evidence="6">WS4403</strain>
    </source>
</reference>
<dbReference type="Pfam" id="PF01047">
    <property type="entry name" value="MarR"/>
    <property type="match status" value="1"/>
</dbReference>